<feature type="domain" description="G-patch" evidence="2">
    <location>
        <begin position="278"/>
        <end position="324"/>
    </location>
</feature>
<gene>
    <name evidence="3" type="primary">100638244</name>
</gene>
<organism evidence="3">
    <name type="scientific">Amphimedon queenslandica</name>
    <name type="common">Sponge</name>
    <dbReference type="NCBI Taxonomy" id="400682"/>
    <lineage>
        <taxon>Eukaryota</taxon>
        <taxon>Metazoa</taxon>
        <taxon>Porifera</taxon>
        <taxon>Demospongiae</taxon>
        <taxon>Heteroscleromorpha</taxon>
        <taxon>Haplosclerida</taxon>
        <taxon>Niphatidae</taxon>
        <taxon>Amphimedon</taxon>
    </lineage>
</organism>
<feature type="region of interest" description="Disordered" evidence="1">
    <location>
        <begin position="349"/>
        <end position="368"/>
    </location>
</feature>
<dbReference type="InterPro" id="IPR000467">
    <property type="entry name" value="G_patch_dom"/>
</dbReference>
<dbReference type="OrthoDB" id="4735278at2759"/>
<reference evidence="4" key="1">
    <citation type="journal article" date="2010" name="Nature">
        <title>The Amphimedon queenslandica genome and the evolution of animal complexity.</title>
        <authorList>
            <person name="Srivastava M."/>
            <person name="Simakov O."/>
            <person name="Chapman J."/>
            <person name="Fahey B."/>
            <person name="Gauthier M.E."/>
            <person name="Mitros T."/>
            <person name="Richards G.S."/>
            <person name="Conaco C."/>
            <person name="Dacre M."/>
            <person name="Hellsten U."/>
            <person name="Larroux C."/>
            <person name="Putnam N.H."/>
            <person name="Stanke M."/>
            <person name="Adamska M."/>
            <person name="Darling A."/>
            <person name="Degnan S.M."/>
            <person name="Oakley T.H."/>
            <person name="Plachetzki D.C."/>
            <person name="Zhai Y."/>
            <person name="Adamski M."/>
            <person name="Calcino A."/>
            <person name="Cummins S.F."/>
            <person name="Goodstein D.M."/>
            <person name="Harris C."/>
            <person name="Jackson D.J."/>
            <person name="Leys S.P."/>
            <person name="Shu S."/>
            <person name="Woodcroft B.J."/>
            <person name="Vervoort M."/>
            <person name="Kosik K.S."/>
            <person name="Manning G."/>
            <person name="Degnan B.M."/>
            <person name="Rokhsar D.S."/>
        </authorList>
    </citation>
    <scope>NUCLEOTIDE SEQUENCE [LARGE SCALE GENOMIC DNA]</scope>
</reference>
<dbReference type="STRING" id="400682.A0A1X7VST9"/>
<dbReference type="SUPFAM" id="SSF48403">
    <property type="entry name" value="Ankyrin repeat"/>
    <property type="match status" value="1"/>
</dbReference>
<dbReference type="Proteomes" id="UP000007879">
    <property type="component" value="Unassembled WGS sequence"/>
</dbReference>
<protein>
    <recommendedName>
        <fullName evidence="2">G-patch domain-containing protein</fullName>
    </recommendedName>
</protein>
<dbReference type="InterPro" id="IPR039146">
    <property type="entry name" value="GPANK1"/>
</dbReference>
<evidence type="ECO:0000259" key="2">
    <source>
        <dbReference type="PROSITE" id="PS50174"/>
    </source>
</evidence>
<evidence type="ECO:0000313" key="4">
    <source>
        <dbReference type="Proteomes" id="UP000007879"/>
    </source>
</evidence>
<dbReference type="InterPro" id="IPR002110">
    <property type="entry name" value="Ankyrin_rpt"/>
</dbReference>
<keyword evidence="4" id="KW-1185">Reference proteome</keyword>
<dbReference type="SMART" id="SM00443">
    <property type="entry name" value="G_patch"/>
    <property type="match status" value="1"/>
</dbReference>
<dbReference type="Pfam" id="PF01585">
    <property type="entry name" value="G-patch"/>
    <property type="match status" value="1"/>
</dbReference>
<dbReference type="AlphaFoldDB" id="A0A1X7VST9"/>
<dbReference type="KEGG" id="aqu:100638244"/>
<feature type="region of interest" description="Disordered" evidence="1">
    <location>
        <begin position="43"/>
        <end position="77"/>
    </location>
</feature>
<dbReference type="InterPro" id="IPR036770">
    <property type="entry name" value="Ankyrin_rpt-contain_sf"/>
</dbReference>
<dbReference type="EnsemblMetazoa" id="Aqu2.1.43441_001">
    <property type="protein sequence ID" value="Aqu2.1.43441_001"/>
    <property type="gene ID" value="Aqu2.1.43441"/>
</dbReference>
<dbReference type="eggNOG" id="KOG2384">
    <property type="taxonomic scope" value="Eukaryota"/>
</dbReference>
<dbReference type="GO" id="GO:0003676">
    <property type="term" value="F:nucleic acid binding"/>
    <property type="evidence" value="ECO:0007669"/>
    <property type="project" value="InterPro"/>
</dbReference>
<dbReference type="EnsemblMetazoa" id="XM_003382838.3">
    <property type="protein sequence ID" value="XP_003382886.1"/>
    <property type="gene ID" value="LOC100638244"/>
</dbReference>
<dbReference type="PANTHER" id="PTHR20923">
    <property type="entry name" value="BAT4 PROTEIN-RELATED"/>
    <property type="match status" value="1"/>
</dbReference>
<dbReference type="OMA" id="QGWDQEH"/>
<proteinExistence type="predicted"/>
<feature type="region of interest" description="Disordered" evidence="1">
    <location>
        <begin position="90"/>
        <end position="120"/>
    </location>
</feature>
<reference evidence="3" key="2">
    <citation type="submission" date="2017-05" db="UniProtKB">
        <authorList>
            <consortium name="EnsemblMetazoa"/>
        </authorList>
    </citation>
    <scope>IDENTIFICATION</scope>
</reference>
<accession>A0A1X7VST9</accession>
<dbReference type="PANTHER" id="PTHR20923:SF1">
    <property type="entry name" value="G PATCH DOMAIN AND ANKYRIN REPEAT-CONTAINING PROTEIN 1"/>
    <property type="match status" value="1"/>
</dbReference>
<feature type="compositionally biased region" description="Basic and acidic residues" evidence="1">
    <location>
        <begin position="45"/>
        <end position="57"/>
    </location>
</feature>
<sequence length="384" mass="43632">MADITSDPSDVFKQMEAFYTNYTAKILNRTIPFDESKAISFVRGKNQELETQQRDTIQKPSPSSSPVPPPSRLNGDEAKDFYDNLIQSTSSNTHSTREIPPPNHQAPPSDTMKINKAPNSKPTKAFSKIDMFKFVQEGDLESLSKGFSDTSEHDVNMKDAYGWSLLMCASCAGHTSIVDYLLSNGALWKGVVDRCGLDAPKIAEKTGNIELAEYIRTYQTEGEEDEEIINEDSELGRCYYCEMCQTDIMETPNDHSVSTLHQFNCQHKPNLHSYSLPEGNKGFQMMLRKGWDPERGLGSTGQGHKYPVKTVLKQDRRGIGVSSGKSQKPRVTHFSPGDVRAVRNRHWRLQRERGSEPKTKREREKALRKERSWEINMRHYMNSD</sequence>
<dbReference type="Pfam" id="PF00023">
    <property type="entry name" value="Ank"/>
    <property type="match status" value="1"/>
</dbReference>
<dbReference type="InParanoid" id="A0A1X7VST9"/>
<evidence type="ECO:0000313" key="3">
    <source>
        <dbReference type="EnsemblMetazoa" id="Aqu2.1.43441_001"/>
    </source>
</evidence>
<name>A0A1X7VST9_AMPQE</name>
<evidence type="ECO:0000256" key="1">
    <source>
        <dbReference type="SAM" id="MobiDB-lite"/>
    </source>
</evidence>
<dbReference type="Gene3D" id="1.25.40.20">
    <property type="entry name" value="Ankyrin repeat-containing domain"/>
    <property type="match status" value="1"/>
</dbReference>
<dbReference type="PROSITE" id="PS50174">
    <property type="entry name" value="G_PATCH"/>
    <property type="match status" value="1"/>
</dbReference>